<keyword evidence="5" id="KW-1185">Reference proteome</keyword>
<dbReference type="PANTHER" id="PTHR23011">
    <property type="entry name" value="CYCLIC NUCLEOTIDE-BINDING DOMAIN CONTAINING PROTEIN"/>
    <property type="match status" value="1"/>
</dbReference>
<dbReference type="Gene3D" id="2.60.120.10">
    <property type="entry name" value="Jelly Rolls"/>
    <property type="match status" value="2"/>
</dbReference>
<dbReference type="InterPro" id="IPR001763">
    <property type="entry name" value="Rhodanese-like_dom"/>
</dbReference>
<dbReference type="CDD" id="cd00038">
    <property type="entry name" value="CAP_ED"/>
    <property type="match status" value="2"/>
</dbReference>
<dbReference type="Proteomes" id="UP001524499">
    <property type="component" value="Unassembled WGS sequence"/>
</dbReference>
<dbReference type="PRINTS" id="PR00103">
    <property type="entry name" value="CAMPKINASE"/>
</dbReference>
<feature type="compositionally biased region" description="Basic and acidic residues" evidence="1">
    <location>
        <begin position="384"/>
        <end position="396"/>
    </location>
</feature>
<dbReference type="RefSeq" id="WP_256601107.1">
    <property type="nucleotide sequence ID" value="NZ_JANIBJ010000006.1"/>
</dbReference>
<dbReference type="InterPro" id="IPR018488">
    <property type="entry name" value="cNMP-bd_CS"/>
</dbReference>
<comment type="caution">
    <text evidence="4">The sequence shown here is derived from an EMBL/GenBank/DDBJ whole genome shotgun (WGS) entry which is preliminary data.</text>
</comment>
<dbReference type="Pfam" id="PF00027">
    <property type="entry name" value="cNMP_binding"/>
    <property type="match status" value="2"/>
</dbReference>
<gene>
    <name evidence="4" type="ORF">NP590_04780</name>
</gene>
<dbReference type="SUPFAM" id="SSF52821">
    <property type="entry name" value="Rhodanese/Cell cycle control phosphatase"/>
    <property type="match status" value="1"/>
</dbReference>
<dbReference type="CDD" id="cd00158">
    <property type="entry name" value="RHOD"/>
    <property type="match status" value="1"/>
</dbReference>
<organism evidence="4 5">
    <name type="scientific">Methylomonas subterranea</name>
    <dbReference type="NCBI Taxonomy" id="2952225"/>
    <lineage>
        <taxon>Bacteria</taxon>
        <taxon>Pseudomonadati</taxon>
        <taxon>Pseudomonadota</taxon>
        <taxon>Gammaproteobacteria</taxon>
        <taxon>Methylococcales</taxon>
        <taxon>Methylococcaceae</taxon>
        <taxon>Methylomonas</taxon>
    </lineage>
</organism>
<protein>
    <submittedName>
        <fullName evidence="4">Cyclic nucleotide-binding domain-containing protein</fullName>
    </submittedName>
</protein>
<dbReference type="InterPro" id="IPR000595">
    <property type="entry name" value="cNMP-bd_dom"/>
</dbReference>
<dbReference type="InterPro" id="IPR014710">
    <property type="entry name" value="RmlC-like_jellyroll"/>
</dbReference>
<evidence type="ECO:0000259" key="3">
    <source>
        <dbReference type="PROSITE" id="PS50206"/>
    </source>
</evidence>
<feature type="region of interest" description="Disordered" evidence="1">
    <location>
        <begin position="377"/>
        <end position="396"/>
    </location>
</feature>
<feature type="domain" description="Cyclic nucleotide-binding" evidence="2">
    <location>
        <begin position="18"/>
        <end position="108"/>
    </location>
</feature>
<proteinExistence type="predicted"/>
<dbReference type="EMBL" id="JANIBJ010000006">
    <property type="protein sequence ID" value="MCQ8103414.1"/>
    <property type="molecule type" value="Genomic_DNA"/>
</dbReference>
<reference evidence="4 5" key="1">
    <citation type="submission" date="2022-07" db="EMBL/GenBank/DDBJ databases">
        <title>Methylomonas rivi sp. nov., Methylomonas rosea sp. nov., Methylomonas aureus sp. nov. and Methylomonas subterranea sp. nov., four novel methanotrophs isolated from a freshwater creek and the deep terrestrial subsurface.</title>
        <authorList>
            <person name="Abin C."/>
            <person name="Sankaranarayanan K."/>
            <person name="Garner C."/>
            <person name="Sindelar R."/>
            <person name="Kotary K."/>
            <person name="Garner R."/>
            <person name="Barclay S."/>
            <person name="Lawson P."/>
            <person name="Krumholz L."/>
        </authorList>
    </citation>
    <scope>NUCLEOTIDE SEQUENCE [LARGE SCALE GENOMIC DNA]</scope>
    <source>
        <strain evidence="4 5">SURF-2</strain>
    </source>
</reference>
<dbReference type="SUPFAM" id="SSF51206">
    <property type="entry name" value="cAMP-binding domain-like"/>
    <property type="match status" value="2"/>
</dbReference>
<feature type="domain" description="Cyclic nucleotide-binding" evidence="2">
    <location>
        <begin position="147"/>
        <end position="251"/>
    </location>
</feature>
<evidence type="ECO:0000313" key="5">
    <source>
        <dbReference type="Proteomes" id="UP001524499"/>
    </source>
</evidence>
<name>A0ABT1TFA8_9GAMM</name>
<evidence type="ECO:0000313" key="4">
    <source>
        <dbReference type="EMBL" id="MCQ8103414.1"/>
    </source>
</evidence>
<dbReference type="SMART" id="SM00100">
    <property type="entry name" value="cNMP"/>
    <property type="match status" value="2"/>
</dbReference>
<accession>A0ABT1TFA8</accession>
<dbReference type="PROSITE" id="PS50206">
    <property type="entry name" value="RHODANESE_3"/>
    <property type="match status" value="1"/>
</dbReference>
<dbReference type="InterPro" id="IPR036873">
    <property type="entry name" value="Rhodanese-like_dom_sf"/>
</dbReference>
<feature type="domain" description="Rhodanese" evidence="3">
    <location>
        <begin position="268"/>
        <end position="355"/>
    </location>
</feature>
<dbReference type="Gene3D" id="3.40.250.10">
    <property type="entry name" value="Rhodanese-like domain"/>
    <property type="match status" value="1"/>
</dbReference>
<dbReference type="InterPro" id="IPR018490">
    <property type="entry name" value="cNMP-bd_dom_sf"/>
</dbReference>
<dbReference type="SMART" id="SM00450">
    <property type="entry name" value="RHOD"/>
    <property type="match status" value="1"/>
</dbReference>
<sequence>MAVDIQSEEARLIRQLIPLSTLPSQAFNSLCAQLQPEHAEQGTVLFRRGQRDGDLYYLLEGSVNLRTETFTIETIAAGSDSARFALAHQVPRKVDAVANSRIQFLRLNADMIKMANEITYDENESAMMVDDLGDSDDWMTTLLKSPIFRSLPPANLQKLLMSLQEVSCAPGEVVIRQGEPGDFYYIIKKGQALISRKPSPNAKDIKLSKLVDLDTFGEDALISGEPRSTSITALTEMTLLRLGKEQFINLIKLPTLKYIDVDGLHEQMSKGAEVIDVRGPDEYRISHLPKSTNVPFFSLRMYLKTLHRHHPIVVVCKDGKTSEMAAFILQQNKFNALILKNGIAGLSQDQLLAEPASFAIDDGTETGNLLMPVNESSISVPAEPRGERSEEGPNDDLRQLVQQLKAKCRALEAEKITLELKCSALARQLEKVKNEQDRMGEK</sequence>
<dbReference type="PANTHER" id="PTHR23011:SF28">
    <property type="entry name" value="CYCLIC NUCLEOTIDE-BINDING DOMAIN CONTAINING PROTEIN"/>
    <property type="match status" value="1"/>
</dbReference>
<evidence type="ECO:0000259" key="2">
    <source>
        <dbReference type="PROSITE" id="PS50042"/>
    </source>
</evidence>
<dbReference type="PROSITE" id="PS00888">
    <property type="entry name" value="CNMP_BINDING_1"/>
    <property type="match status" value="1"/>
</dbReference>
<dbReference type="Pfam" id="PF00581">
    <property type="entry name" value="Rhodanese"/>
    <property type="match status" value="1"/>
</dbReference>
<dbReference type="PROSITE" id="PS50042">
    <property type="entry name" value="CNMP_BINDING_3"/>
    <property type="match status" value="2"/>
</dbReference>
<evidence type="ECO:0000256" key="1">
    <source>
        <dbReference type="SAM" id="MobiDB-lite"/>
    </source>
</evidence>